<reference evidence="6" key="1">
    <citation type="submission" date="2023-07" db="EMBL/GenBank/DDBJ databases">
        <authorList>
            <person name="Stuckert A."/>
        </authorList>
    </citation>
    <scope>NUCLEOTIDE SEQUENCE</scope>
</reference>
<name>A0ABN9M8C1_9NEOB</name>
<dbReference type="PRINTS" id="PR00773">
    <property type="entry name" value="GRPEPROTEIN"/>
</dbReference>
<evidence type="ECO:0000256" key="1">
    <source>
        <dbReference type="ARBA" id="ARBA00009054"/>
    </source>
</evidence>
<protein>
    <recommendedName>
        <fullName evidence="8">GrpE protein homolog</fullName>
    </recommendedName>
</protein>
<dbReference type="InterPro" id="IPR013805">
    <property type="entry name" value="GrpE_CC"/>
</dbReference>
<dbReference type="Proteomes" id="UP001176940">
    <property type="component" value="Unassembled WGS sequence"/>
</dbReference>
<keyword evidence="4" id="KW-0175">Coiled coil</keyword>
<dbReference type="HAMAP" id="MF_01151">
    <property type="entry name" value="GrpE"/>
    <property type="match status" value="1"/>
</dbReference>
<proteinExistence type="inferred from homology"/>
<dbReference type="Gene3D" id="3.90.20.20">
    <property type="match status" value="1"/>
</dbReference>
<feature type="region of interest" description="Disordered" evidence="5">
    <location>
        <begin position="205"/>
        <end position="227"/>
    </location>
</feature>
<evidence type="ECO:0000256" key="2">
    <source>
        <dbReference type="ARBA" id="ARBA00023186"/>
    </source>
</evidence>
<dbReference type="Gene3D" id="2.30.22.10">
    <property type="entry name" value="Head domain of nucleotide exchange factor GrpE"/>
    <property type="match status" value="1"/>
</dbReference>
<comment type="caution">
    <text evidence="6">The sequence shown here is derived from an EMBL/GenBank/DDBJ whole genome shotgun (WGS) entry which is preliminary data.</text>
</comment>
<evidence type="ECO:0000256" key="3">
    <source>
        <dbReference type="RuleBase" id="RU004478"/>
    </source>
</evidence>
<dbReference type="InterPro" id="IPR000740">
    <property type="entry name" value="GrpE"/>
</dbReference>
<feature type="compositionally biased region" description="Polar residues" evidence="5">
    <location>
        <begin position="207"/>
        <end position="227"/>
    </location>
</feature>
<evidence type="ECO:0008006" key="8">
    <source>
        <dbReference type="Google" id="ProtNLM"/>
    </source>
</evidence>
<evidence type="ECO:0000313" key="7">
    <source>
        <dbReference type="Proteomes" id="UP001176940"/>
    </source>
</evidence>
<dbReference type="InterPro" id="IPR009012">
    <property type="entry name" value="GrpE_head"/>
</dbReference>
<dbReference type="Pfam" id="PF01025">
    <property type="entry name" value="GrpE"/>
    <property type="match status" value="1"/>
</dbReference>
<feature type="coiled-coil region" evidence="4">
    <location>
        <begin position="227"/>
        <end position="254"/>
    </location>
</feature>
<dbReference type="PANTHER" id="PTHR21237:SF10">
    <property type="entry name" value="GRPE PROTEIN HOMOLOG 2, MITOCHONDRIAL"/>
    <property type="match status" value="1"/>
</dbReference>
<keyword evidence="2" id="KW-0143">Chaperone</keyword>
<feature type="compositionally biased region" description="Basic and acidic residues" evidence="5">
    <location>
        <begin position="1"/>
        <end position="19"/>
    </location>
</feature>
<dbReference type="EMBL" id="CAUEEQ010047608">
    <property type="protein sequence ID" value="CAJ0959456.1"/>
    <property type="molecule type" value="Genomic_DNA"/>
</dbReference>
<dbReference type="SUPFAM" id="SSF51064">
    <property type="entry name" value="Head domain of nucleotide exchange factor GrpE"/>
    <property type="match status" value="1"/>
</dbReference>
<accession>A0ABN9M8C1</accession>
<dbReference type="PANTHER" id="PTHR21237">
    <property type="entry name" value="GRPE PROTEIN"/>
    <property type="match status" value="1"/>
</dbReference>
<feature type="region of interest" description="Disordered" evidence="5">
    <location>
        <begin position="1"/>
        <end position="23"/>
    </location>
</feature>
<dbReference type="SUPFAM" id="SSF58014">
    <property type="entry name" value="Coiled-coil domain of nucleotide exchange factor GrpE"/>
    <property type="match status" value="1"/>
</dbReference>
<keyword evidence="7" id="KW-1185">Reference proteome</keyword>
<sequence>MTSWSCDRDVITGPAREEPAMMSRSCDRNVITGPAREGPAMTSRSCDRDVITPWDRKLPRAPRTGDRTTRGPRIGRAMIVPFATKPSFHIIRPSSICILCEYLAGERRYRRNGRLLEGVPLFSLRASRGRFLPSSVKSSITEFKGIKKEIKTNHLHHRSTTADVFSREGFSETGQPLSQEDHIVPKNISTTSLIPVRSSVCAYSGAAPQQRSSGNQTTGGDDQSYSVRSLERKTVKLEEEVRDLTELYNKAVEDSETVRNKTKKFVEDAKLFGIQSFSRDLVDVADLLEQAVEEAEQKGMKEVSETLSSIERKLQSIFTKHGLLKMTPMGGDYDPYDHEIVCHVPAEGRRPGSVATIQQDGYKLHGRTIRHAHVGIAVLTQE</sequence>
<evidence type="ECO:0000256" key="4">
    <source>
        <dbReference type="SAM" id="Coils"/>
    </source>
</evidence>
<comment type="similarity">
    <text evidence="1 3">Belongs to the GrpE family.</text>
</comment>
<organism evidence="6 7">
    <name type="scientific">Ranitomeya imitator</name>
    <name type="common">mimic poison frog</name>
    <dbReference type="NCBI Taxonomy" id="111125"/>
    <lineage>
        <taxon>Eukaryota</taxon>
        <taxon>Metazoa</taxon>
        <taxon>Chordata</taxon>
        <taxon>Craniata</taxon>
        <taxon>Vertebrata</taxon>
        <taxon>Euteleostomi</taxon>
        <taxon>Amphibia</taxon>
        <taxon>Batrachia</taxon>
        <taxon>Anura</taxon>
        <taxon>Neobatrachia</taxon>
        <taxon>Hyloidea</taxon>
        <taxon>Dendrobatidae</taxon>
        <taxon>Dendrobatinae</taxon>
        <taxon>Ranitomeya</taxon>
    </lineage>
</organism>
<dbReference type="CDD" id="cd00446">
    <property type="entry name" value="GrpE"/>
    <property type="match status" value="1"/>
</dbReference>
<evidence type="ECO:0000256" key="5">
    <source>
        <dbReference type="SAM" id="MobiDB-lite"/>
    </source>
</evidence>
<evidence type="ECO:0000313" key="6">
    <source>
        <dbReference type="EMBL" id="CAJ0959456.1"/>
    </source>
</evidence>
<gene>
    <name evidence="6" type="ORF">RIMI_LOCUS16789421</name>
</gene>